<accession>A0A2M4DB43</accession>
<protein>
    <submittedName>
        <fullName evidence="2">Putative secreted protein</fullName>
    </submittedName>
</protein>
<dbReference type="EMBL" id="GGFL01010533">
    <property type="protein sequence ID" value="MBW74711.1"/>
    <property type="molecule type" value="Transcribed_RNA"/>
</dbReference>
<feature type="signal peptide" evidence="1">
    <location>
        <begin position="1"/>
        <end position="23"/>
    </location>
</feature>
<reference evidence="2" key="1">
    <citation type="submission" date="2018-01" db="EMBL/GenBank/DDBJ databases">
        <title>An insight into the sialome of Amazonian anophelines.</title>
        <authorList>
            <person name="Ribeiro J.M."/>
            <person name="Scarpassa V."/>
            <person name="Calvo E."/>
        </authorList>
    </citation>
    <scope>NUCLEOTIDE SEQUENCE</scope>
</reference>
<name>A0A2M4DB43_ANODA</name>
<proteinExistence type="predicted"/>
<evidence type="ECO:0000313" key="2">
    <source>
        <dbReference type="EMBL" id="MBW74711.1"/>
    </source>
</evidence>
<dbReference type="AlphaFoldDB" id="A0A2M4DB43"/>
<sequence>MYSGAHLTLTLALSLSLCHTSFAFARSSSSFAKHAKPRPRPRLPDHEILQDVGSCNLSPPVYRSIHCLLRFLKLCRAEKGFPPCSLRSEA</sequence>
<keyword evidence="1" id="KW-0732">Signal</keyword>
<evidence type="ECO:0000256" key="1">
    <source>
        <dbReference type="SAM" id="SignalP"/>
    </source>
</evidence>
<feature type="chain" id="PRO_5014831194" evidence="1">
    <location>
        <begin position="24"/>
        <end position="90"/>
    </location>
</feature>
<organism evidence="2">
    <name type="scientific">Anopheles darlingi</name>
    <name type="common">Mosquito</name>
    <dbReference type="NCBI Taxonomy" id="43151"/>
    <lineage>
        <taxon>Eukaryota</taxon>
        <taxon>Metazoa</taxon>
        <taxon>Ecdysozoa</taxon>
        <taxon>Arthropoda</taxon>
        <taxon>Hexapoda</taxon>
        <taxon>Insecta</taxon>
        <taxon>Pterygota</taxon>
        <taxon>Neoptera</taxon>
        <taxon>Endopterygota</taxon>
        <taxon>Diptera</taxon>
        <taxon>Nematocera</taxon>
        <taxon>Culicoidea</taxon>
        <taxon>Culicidae</taxon>
        <taxon>Anophelinae</taxon>
        <taxon>Anopheles</taxon>
    </lineage>
</organism>